<proteinExistence type="predicted"/>
<evidence type="ECO:0000313" key="2">
    <source>
        <dbReference type="EMBL" id="MFC7275543.1"/>
    </source>
</evidence>
<accession>A0ABW2HQV0</accession>
<dbReference type="PANTHER" id="PTHR45527">
    <property type="entry name" value="NONRIBOSOMAL PEPTIDE SYNTHETASE"/>
    <property type="match status" value="1"/>
</dbReference>
<dbReference type="SUPFAM" id="SSF52777">
    <property type="entry name" value="CoA-dependent acyltransferases"/>
    <property type="match status" value="2"/>
</dbReference>
<dbReference type="InterPro" id="IPR023213">
    <property type="entry name" value="CAT-like_dom_sf"/>
</dbReference>
<dbReference type="Pfam" id="PF00668">
    <property type="entry name" value="Condensation"/>
    <property type="match status" value="1"/>
</dbReference>
<keyword evidence="3" id="KW-1185">Reference proteome</keyword>
<evidence type="ECO:0000313" key="3">
    <source>
        <dbReference type="Proteomes" id="UP001596548"/>
    </source>
</evidence>
<dbReference type="Gene3D" id="3.30.559.10">
    <property type="entry name" value="Chloramphenicol acetyltransferase-like domain"/>
    <property type="match status" value="1"/>
</dbReference>
<dbReference type="EMBL" id="JBHTBJ010000010">
    <property type="protein sequence ID" value="MFC7275543.1"/>
    <property type="molecule type" value="Genomic_DNA"/>
</dbReference>
<dbReference type="PANTHER" id="PTHR45527:SF1">
    <property type="entry name" value="FATTY ACID SYNTHASE"/>
    <property type="match status" value="1"/>
</dbReference>
<dbReference type="Proteomes" id="UP001596548">
    <property type="component" value="Unassembled WGS sequence"/>
</dbReference>
<name>A0ABW2HQV0_9ACTN</name>
<protein>
    <submittedName>
        <fullName evidence="2">Condensation domain-containing protein</fullName>
    </submittedName>
</protein>
<comment type="caution">
    <text evidence="2">The sequence shown here is derived from an EMBL/GenBank/DDBJ whole genome shotgun (WGS) entry which is preliminary data.</text>
</comment>
<dbReference type="Gene3D" id="3.30.559.30">
    <property type="entry name" value="Nonribosomal peptide synthetase, condensation domain"/>
    <property type="match status" value="1"/>
</dbReference>
<dbReference type="RefSeq" id="WP_378968772.1">
    <property type="nucleotide sequence ID" value="NZ_JBHTBJ010000010.1"/>
</dbReference>
<reference evidence="3" key="1">
    <citation type="journal article" date="2019" name="Int. J. Syst. Evol. Microbiol.">
        <title>The Global Catalogue of Microorganisms (GCM) 10K type strain sequencing project: providing services to taxonomists for standard genome sequencing and annotation.</title>
        <authorList>
            <consortium name="The Broad Institute Genomics Platform"/>
            <consortium name="The Broad Institute Genome Sequencing Center for Infectious Disease"/>
            <person name="Wu L."/>
            <person name="Ma J."/>
        </authorList>
    </citation>
    <scope>NUCLEOTIDE SEQUENCE [LARGE SCALE GENOMIC DNA]</scope>
    <source>
        <strain evidence="3">XZYJT-10</strain>
    </source>
</reference>
<feature type="domain" description="Condensation" evidence="1">
    <location>
        <begin position="8"/>
        <end position="309"/>
    </location>
</feature>
<dbReference type="InterPro" id="IPR001242">
    <property type="entry name" value="Condensation_dom"/>
</dbReference>
<organism evidence="2 3">
    <name type="scientific">Paractinoplanes rhizophilus</name>
    <dbReference type="NCBI Taxonomy" id="1416877"/>
    <lineage>
        <taxon>Bacteria</taxon>
        <taxon>Bacillati</taxon>
        <taxon>Actinomycetota</taxon>
        <taxon>Actinomycetes</taxon>
        <taxon>Micromonosporales</taxon>
        <taxon>Micromonosporaceae</taxon>
        <taxon>Paractinoplanes</taxon>
    </lineage>
</organism>
<gene>
    <name evidence="2" type="ORF">ACFQS1_16260</name>
</gene>
<sequence>MTSYAIPTSVQQEVWIASLGRGGSSVTVPAILRIPGGVDRARLGAALDALTVRHTALRTVFRLGEPHRAVIAEPYAIPVVTAEPDVPGPAGPIASAQQPFPPELPERARAVLIGLPDDTHLLALSADHLVCDGTSAQLLGQDLANSYRDGPQRLLSGGADDSYARFAEHQRSWWDGPAGARVRDFWDRYFDRWGSGLPGCALARESGAPGSEKADLPLSADARNGLDEVARKCGTTRFVVLAAAILRRQLLETGASAAGLSTDFHGRTVPWAATTVGLFAHGLNVHLSANEKEDLTSAASAVRDRLEECTASAIPRRAVMSGRTEAGGPEMPNLHLVPGNRRVPRTRPSRDDADQLPLPQVLDLSLFIQARPGRLTVELSAGRGEATVSVWMYRRDFDPERVTDFFHAVTEDLATT</sequence>
<evidence type="ECO:0000259" key="1">
    <source>
        <dbReference type="Pfam" id="PF00668"/>
    </source>
</evidence>